<organism evidence="3 4">
    <name type="scientific">Allacma fusca</name>
    <dbReference type="NCBI Taxonomy" id="39272"/>
    <lineage>
        <taxon>Eukaryota</taxon>
        <taxon>Metazoa</taxon>
        <taxon>Ecdysozoa</taxon>
        <taxon>Arthropoda</taxon>
        <taxon>Hexapoda</taxon>
        <taxon>Collembola</taxon>
        <taxon>Symphypleona</taxon>
        <taxon>Sminthuridae</taxon>
        <taxon>Allacma</taxon>
    </lineage>
</organism>
<dbReference type="AlphaFoldDB" id="A0A8J2KA76"/>
<dbReference type="Proteomes" id="UP000708208">
    <property type="component" value="Unassembled WGS sequence"/>
</dbReference>
<sequence length="105" mass="11236">GRWLTCFEVKAVEVGGAVVDVDEAGMAAVEEVEIEVTVSGVDPGAGRAEVGATAVEEAEEVVGHIVERSVQTCPMCGLSFHCSLAKTQHMQTHEERRQYPGYTES</sequence>
<feature type="domain" description="C2H2-type" evidence="2">
    <location>
        <begin position="71"/>
        <end position="98"/>
    </location>
</feature>
<evidence type="ECO:0000259" key="2">
    <source>
        <dbReference type="PROSITE" id="PS50157"/>
    </source>
</evidence>
<protein>
    <recommendedName>
        <fullName evidence="2">C2H2-type domain-containing protein</fullName>
    </recommendedName>
</protein>
<proteinExistence type="predicted"/>
<keyword evidence="1" id="KW-0863">Zinc-finger</keyword>
<name>A0A8J2KA76_9HEXA</name>
<keyword evidence="4" id="KW-1185">Reference proteome</keyword>
<dbReference type="GO" id="GO:0008270">
    <property type="term" value="F:zinc ion binding"/>
    <property type="evidence" value="ECO:0007669"/>
    <property type="project" value="UniProtKB-KW"/>
</dbReference>
<dbReference type="PROSITE" id="PS50157">
    <property type="entry name" value="ZINC_FINGER_C2H2_2"/>
    <property type="match status" value="1"/>
</dbReference>
<gene>
    <name evidence="3" type="ORF">AFUS01_LOCUS20486</name>
</gene>
<evidence type="ECO:0000313" key="3">
    <source>
        <dbReference type="EMBL" id="CAG7731934.1"/>
    </source>
</evidence>
<comment type="caution">
    <text evidence="3">The sequence shown here is derived from an EMBL/GenBank/DDBJ whole genome shotgun (WGS) entry which is preliminary data.</text>
</comment>
<dbReference type="InterPro" id="IPR013087">
    <property type="entry name" value="Znf_C2H2_type"/>
</dbReference>
<evidence type="ECO:0000256" key="1">
    <source>
        <dbReference type="PROSITE-ProRule" id="PRU00042"/>
    </source>
</evidence>
<keyword evidence="1" id="KW-0862">Zinc</keyword>
<evidence type="ECO:0000313" key="4">
    <source>
        <dbReference type="Proteomes" id="UP000708208"/>
    </source>
</evidence>
<reference evidence="3" key="1">
    <citation type="submission" date="2021-06" db="EMBL/GenBank/DDBJ databases">
        <authorList>
            <person name="Hodson N. C."/>
            <person name="Mongue J. A."/>
            <person name="Jaron S. K."/>
        </authorList>
    </citation>
    <scope>NUCLEOTIDE SEQUENCE</scope>
</reference>
<keyword evidence="1" id="KW-0479">Metal-binding</keyword>
<feature type="non-terminal residue" evidence="3">
    <location>
        <position position="1"/>
    </location>
</feature>
<dbReference type="PROSITE" id="PS00028">
    <property type="entry name" value="ZINC_FINGER_C2H2_1"/>
    <property type="match status" value="1"/>
</dbReference>
<accession>A0A8J2KA76</accession>
<dbReference type="EMBL" id="CAJVCH010221533">
    <property type="protein sequence ID" value="CAG7731934.1"/>
    <property type="molecule type" value="Genomic_DNA"/>
</dbReference>